<feature type="signal peptide" evidence="2">
    <location>
        <begin position="1"/>
        <end position="22"/>
    </location>
</feature>
<evidence type="ECO:0000313" key="3">
    <source>
        <dbReference type="EMBL" id="XDL13292.1"/>
    </source>
</evidence>
<feature type="region of interest" description="Disordered" evidence="1">
    <location>
        <begin position="249"/>
        <end position="275"/>
    </location>
</feature>
<feature type="chain" id="PRO_5044246655" evidence="2">
    <location>
        <begin position="23"/>
        <end position="410"/>
    </location>
</feature>
<reference evidence="3" key="1">
    <citation type="submission" date="2024-07" db="EMBL/GenBank/DDBJ databases">
        <authorList>
            <person name="Pedron J."/>
        </authorList>
    </citation>
    <scope>NUCLEOTIDE SEQUENCE</scope>
    <source>
        <strain evidence="3">A642-S2-A17</strain>
    </source>
</reference>
<dbReference type="EMBL" id="CP162411">
    <property type="protein sequence ID" value="XDL13292.1"/>
    <property type="molecule type" value="Genomic_DNA"/>
</dbReference>
<protein>
    <submittedName>
        <fullName evidence="3">Uncharacterized protein</fullName>
    </submittedName>
</protein>
<name>A0AB39IBR0_9GAMM</name>
<evidence type="ECO:0000256" key="1">
    <source>
        <dbReference type="SAM" id="MobiDB-lite"/>
    </source>
</evidence>
<keyword evidence="2" id="KW-0732">Signal</keyword>
<dbReference type="RefSeq" id="WP_226101472.1">
    <property type="nucleotide sequence ID" value="NZ_CP162411.1"/>
</dbReference>
<organism evidence="3">
    <name type="scientific">Dickeya oryzae</name>
    <dbReference type="NCBI Taxonomy" id="1240404"/>
    <lineage>
        <taxon>Bacteria</taxon>
        <taxon>Pseudomonadati</taxon>
        <taxon>Pseudomonadota</taxon>
        <taxon>Gammaproteobacteria</taxon>
        <taxon>Enterobacterales</taxon>
        <taxon>Pectobacteriaceae</taxon>
        <taxon>Dickeya</taxon>
    </lineage>
</organism>
<proteinExistence type="predicted"/>
<dbReference type="AlphaFoldDB" id="A0AB39IBR0"/>
<gene>
    <name evidence="3" type="ORF">LF923_0013900</name>
</gene>
<evidence type="ECO:0000256" key="2">
    <source>
        <dbReference type="SAM" id="SignalP"/>
    </source>
</evidence>
<accession>A0AB39IBR0</accession>
<sequence>MKRITFMVLALGLLALTQRVWADVYRGTIGNANVVLELTLGDALGTGRFFDVQDHKNRVLTAWIEGMDDESLIVVPDSQLDSSISDDALNKRHHMVLRPNKEKQSWQGEWRQPNGQRLPVNLVRLSNVDVTVDNTQTVKQGLLDISLYDYLLWQNQPMEFLGERDMWGYRLAWWQDVQTEAKVFQFVSGYPPETMAALNRTLQQEWWKILLKQQACVGNGGMTQQIQITLISSSLVSYINQIYNKCHVSPHSEGDDDDDDYWVKSDDDPEQSDDDKSIEEAISGAHGFWVKPQTLSTRTAKPVALSQLLSIGEKNAAGEYRLLYADFDRSLPKWLASHKLGIDGGPQSQRNWFATTKGLRFYDDLYVYITGGGGLSAISAIAKQTPMLVPWSFVKNHPSVEVQNGELVLP</sequence>